<comment type="caution">
    <text evidence="8">The sequence shown here is derived from an EMBL/GenBank/DDBJ whole genome shotgun (WGS) entry which is preliminary data.</text>
</comment>
<protein>
    <submittedName>
        <fullName evidence="8">Cytochrome C biogenesis protein</fullName>
    </submittedName>
</protein>
<evidence type="ECO:0000256" key="6">
    <source>
        <dbReference type="SAM" id="Phobius"/>
    </source>
</evidence>
<comment type="subcellular location">
    <subcellularLocation>
        <location evidence="1">Membrane</location>
        <topology evidence="1">Multi-pass membrane protein</topology>
    </subcellularLocation>
</comment>
<keyword evidence="9" id="KW-1185">Reference proteome</keyword>
<evidence type="ECO:0000256" key="3">
    <source>
        <dbReference type="ARBA" id="ARBA00022748"/>
    </source>
</evidence>
<dbReference type="GO" id="GO:0016020">
    <property type="term" value="C:membrane"/>
    <property type="evidence" value="ECO:0007669"/>
    <property type="project" value="UniProtKB-SubCell"/>
</dbReference>
<dbReference type="AlphaFoldDB" id="A0A2P7U1W1"/>
<evidence type="ECO:0000256" key="1">
    <source>
        <dbReference type="ARBA" id="ARBA00004141"/>
    </source>
</evidence>
<dbReference type="OrthoDB" id="9770923at2"/>
<keyword evidence="2 6" id="KW-0812">Transmembrane</keyword>
<evidence type="ECO:0000259" key="7">
    <source>
        <dbReference type="Pfam" id="PF05140"/>
    </source>
</evidence>
<dbReference type="PANTHER" id="PTHR31566">
    <property type="entry name" value="CYTOCHROME C BIOGENESIS PROTEIN CCS1, CHLOROPLASTIC"/>
    <property type="match status" value="1"/>
</dbReference>
<evidence type="ECO:0000313" key="9">
    <source>
        <dbReference type="Proteomes" id="UP000241868"/>
    </source>
</evidence>
<dbReference type="Proteomes" id="UP000241868">
    <property type="component" value="Unassembled WGS sequence"/>
</dbReference>
<keyword evidence="3" id="KW-0201">Cytochrome c-type biogenesis</keyword>
<dbReference type="InterPro" id="IPR023494">
    <property type="entry name" value="Cyt_c_bgen_Ccs1/CcsB/ResB"/>
</dbReference>
<sequence length="675" mass="76022">MSTTQKTVPFIRRPWFAFLSSMRFAVALLSLLGVASIIGTVLQQNQPQVNYVVKFGPFWAQIFGFLGLYDVYASVWFVIIMLFLVISTSLCLIRNVPPFLREIQSFRENTKEKSLAAMRHSTELEQGISPEVAQRYLEVQGFSAKTVQRDDGSVLVAAKKGAMNKWGYIFAHAALIVICVGGLIDSNLLLKVGMLAGRIVPDNNAVYAKDFKPESVLSTANLSFRGNVNINEGQSADVVFVNADNGMLVQDLPFEVKLKKFHINFYDTGMPKDFASDLEVTDKTTGEKVEQTIRVNHPLTMHGITIYQASFADGGSDLKFKVWNLSNPSRQSIELKATSMRDFPFNIGDTSYRLEFDQLTTINVVDISKPSEKADAGMQGMINDVRAVSQENKKFTNIGPSIIYRLRDSAGQAVEYKNYMLPIKQEEDYFFITGTRSGLVQQYRWLCIPMDKSGKADTFMALRELLKDEAARNKAVQQATLGAPSEISAQFKQAASNTLGIFAQGGYLALDQFVTQNIPKEQQEKMQGYFYQMLFGVMNAAVDETLKKYNLPDWPQDEARNRFVLHSMDAYTGLTEYPAPMLLQLEGYTEVRSSGLQMTRSPGASLVYLGSVLLVLGTIFMFYIREKRAWLLFSDGRVRFAMSSSRNERDLQKEFPQHTQRLQQLAKDLNHDHSK</sequence>
<evidence type="ECO:0000256" key="5">
    <source>
        <dbReference type="ARBA" id="ARBA00023136"/>
    </source>
</evidence>
<feature type="transmembrane region" description="Helical" evidence="6">
    <location>
        <begin position="166"/>
        <end position="184"/>
    </location>
</feature>
<feature type="domain" description="ResB-like" evidence="7">
    <location>
        <begin position="22"/>
        <end position="655"/>
    </location>
</feature>
<gene>
    <name evidence="8" type="ORF">C7N83_03140</name>
</gene>
<dbReference type="Pfam" id="PF05140">
    <property type="entry name" value="ResB"/>
    <property type="match status" value="1"/>
</dbReference>
<evidence type="ECO:0000256" key="2">
    <source>
        <dbReference type="ARBA" id="ARBA00022692"/>
    </source>
</evidence>
<feature type="transmembrane region" description="Helical" evidence="6">
    <location>
        <begin position="606"/>
        <end position="624"/>
    </location>
</feature>
<feature type="transmembrane region" description="Helical" evidence="6">
    <location>
        <begin position="73"/>
        <end position="93"/>
    </location>
</feature>
<dbReference type="InterPro" id="IPR007816">
    <property type="entry name" value="ResB-like_domain"/>
</dbReference>
<evidence type="ECO:0000256" key="4">
    <source>
        <dbReference type="ARBA" id="ARBA00022989"/>
    </source>
</evidence>
<reference evidence="8 9" key="1">
    <citation type="submission" date="2018-03" db="EMBL/GenBank/DDBJ databases">
        <title>Neisseria weixii sp. nov., isolated from the intestinal contents of Tibetan Plateau pika (Ochotona curzoniae) in Yushu, Qinghai Province, China.</title>
        <authorList>
            <person name="Gui Z."/>
        </authorList>
    </citation>
    <scope>NUCLEOTIDE SEQUENCE [LARGE SCALE GENOMIC DNA]</scope>
    <source>
        <strain evidence="8 9">ATCC 51483</strain>
    </source>
</reference>
<proteinExistence type="predicted"/>
<dbReference type="GO" id="GO:0017004">
    <property type="term" value="P:cytochrome complex assembly"/>
    <property type="evidence" value="ECO:0007669"/>
    <property type="project" value="UniProtKB-KW"/>
</dbReference>
<keyword evidence="4 6" id="KW-1133">Transmembrane helix</keyword>
<dbReference type="EMBL" id="PXYY01000011">
    <property type="protein sequence ID" value="PSJ80970.1"/>
    <property type="molecule type" value="Genomic_DNA"/>
</dbReference>
<evidence type="ECO:0000313" key="8">
    <source>
        <dbReference type="EMBL" id="PSJ80970.1"/>
    </source>
</evidence>
<keyword evidence="5 6" id="KW-0472">Membrane</keyword>
<name>A0A2P7U1W1_9NEIS</name>
<organism evidence="8 9">
    <name type="scientific">Neisseria iguanae</name>
    <dbReference type="NCBI Taxonomy" id="90242"/>
    <lineage>
        <taxon>Bacteria</taxon>
        <taxon>Pseudomonadati</taxon>
        <taxon>Pseudomonadota</taxon>
        <taxon>Betaproteobacteria</taxon>
        <taxon>Neisseriales</taxon>
        <taxon>Neisseriaceae</taxon>
        <taxon>Neisseria</taxon>
    </lineage>
</organism>
<dbReference type="PANTHER" id="PTHR31566:SF0">
    <property type="entry name" value="CYTOCHROME C BIOGENESIS PROTEIN CCS1, CHLOROPLASTIC"/>
    <property type="match status" value="1"/>
</dbReference>
<accession>A0A2P7U1W1</accession>